<name>A0ABN7ST04_OIKDI</name>
<dbReference type="SUPFAM" id="SSF56112">
    <property type="entry name" value="Protein kinase-like (PK-like)"/>
    <property type="match status" value="1"/>
</dbReference>
<evidence type="ECO:0000313" key="8">
    <source>
        <dbReference type="Proteomes" id="UP001158576"/>
    </source>
</evidence>
<dbReference type="InterPro" id="IPR000719">
    <property type="entry name" value="Prot_kinase_dom"/>
</dbReference>
<keyword evidence="1" id="KW-0808">Transferase</keyword>
<dbReference type="InterPro" id="IPR011009">
    <property type="entry name" value="Kinase-like_dom_sf"/>
</dbReference>
<reference evidence="7 8" key="1">
    <citation type="submission" date="2021-04" db="EMBL/GenBank/DDBJ databases">
        <authorList>
            <person name="Bliznina A."/>
        </authorList>
    </citation>
    <scope>NUCLEOTIDE SEQUENCE [LARGE SCALE GENOMIC DNA]</scope>
</reference>
<dbReference type="EMBL" id="OU015566">
    <property type="protein sequence ID" value="CAG5104970.1"/>
    <property type="molecule type" value="Genomic_DNA"/>
</dbReference>
<dbReference type="PROSITE" id="PS50011">
    <property type="entry name" value="PROTEIN_KINASE_DOM"/>
    <property type="match status" value="1"/>
</dbReference>
<dbReference type="PANTHER" id="PTHR24348">
    <property type="entry name" value="SERINE/THREONINE-PROTEIN KINASE UNC-51-RELATED"/>
    <property type="match status" value="1"/>
</dbReference>
<proteinExistence type="predicted"/>
<dbReference type="InterPro" id="IPR045269">
    <property type="entry name" value="Atg1-like"/>
</dbReference>
<dbReference type="InterPro" id="IPR016187">
    <property type="entry name" value="CTDL_fold"/>
</dbReference>
<keyword evidence="2" id="KW-0547">Nucleotide-binding</keyword>
<evidence type="ECO:0000256" key="3">
    <source>
        <dbReference type="ARBA" id="ARBA00022777"/>
    </source>
</evidence>
<dbReference type="Pfam" id="PF00069">
    <property type="entry name" value="Pkinase"/>
    <property type="match status" value="1"/>
</dbReference>
<keyword evidence="4" id="KW-0067">ATP-binding</keyword>
<keyword evidence="3" id="KW-0418">Kinase</keyword>
<gene>
    <name evidence="7" type="ORF">OKIOD_LOCUS10483</name>
</gene>
<dbReference type="SMART" id="SM00220">
    <property type="entry name" value="S_TKc"/>
    <property type="match status" value="1"/>
</dbReference>
<evidence type="ECO:0000256" key="1">
    <source>
        <dbReference type="ARBA" id="ARBA00022679"/>
    </source>
</evidence>
<dbReference type="Proteomes" id="UP001158576">
    <property type="component" value="Chromosome 1"/>
</dbReference>
<evidence type="ECO:0000313" key="7">
    <source>
        <dbReference type="EMBL" id="CAG5104970.1"/>
    </source>
</evidence>
<dbReference type="CDD" id="cd14014">
    <property type="entry name" value="STKc_PknB_like"/>
    <property type="match status" value="1"/>
</dbReference>
<feature type="domain" description="Protein kinase" evidence="6">
    <location>
        <begin position="491"/>
        <end position="778"/>
    </location>
</feature>
<sequence>MILFSSLLLVANAGNSCIPSHFHFTGKYGTVNSFRAKIIHDSTYKEIVQKCESAGMNLPEPMTQEFNDALVEFWVSNDRWMGDLPVGIAADWKALSSGEPALFKQFKSPRPIIGQIDHYAVMNKNGEWHADTNEDRVFPRALCLSKEGGTKFEGHSINVSESHDPCFGKENCETFINSCETYPIPSDKISTIEATVNFKSSIDIQCSHGMPNGRWLNIFHISAGGEIGQPGDRFFAAWRFPHDERLHFALGAPEGGFAKYKNLNCVDGEWNKYTLEQRQVPDSLNTVMLIFSRDDEVLLTGYYGVKDVFTGSVDVFLSRRPSLREIASDYAVRKFYYQKFPEIEPEECTNRSDPCKGLENCQTFIDSCTSNPSTTNKIGTIEATPNFRTAIDVQCTHGMSEIGKPGDRFFAAWRFPSDERLHFALGVPEGGFAKYQNLNCNDGEWNTYVLEQKQDQDDPNVVVLSFSIDGNKIASYTYATSAVLSEQDGRYANIDEAQFGNNHGVAEALDTTTGETVIVKATLLQNADHWRNTQQEAATLRELDHANVVRFVDFLDRQMPDWAFGSMCFIIMEHCGGGSLADWIEKMKDVGRKPTMDEATLVGAQIISGLSYCHEKNKLHLDMKPENLFLLSDFITVKLGDFGSALSIRSVQESMTTSSGDPIKCTPLYAAPEILKEKEGTSSEKEKKSPRLDVWGFGLILQEVLTLEHPFGRVDGRQAFKTEILTNIQVGNRTTLFEIFGETDEYEEFEILLQKCTHPDRKRRPRNAIKLRDEDLFVDFLQRIENGERPSNIVPPPFPNENDDVQRLKEEIEQKDRTIVELQNRLNTFNEIMDYRLREEAKQKDEKIAKQNREIEQLKRENRSVKQEHVNLKKLNSELEQNFEYSSKIIDELKMKTESERKERENDLEKAKREIASLRSLLIEENERNHRESANQKLENERVGLESREQRRNNQPVAKNEFFEHLNWDVAEAGWHLVFKSALKDKGGDGWFYLSLWNNEGGIRFKAIAQQILWETGEESNRKEIESQADGPRQTIKYRYCETRTRWIDYVRFNVYFDAH</sequence>
<accession>A0ABN7ST04</accession>
<organism evidence="7 8">
    <name type="scientific">Oikopleura dioica</name>
    <name type="common">Tunicate</name>
    <dbReference type="NCBI Taxonomy" id="34765"/>
    <lineage>
        <taxon>Eukaryota</taxon>
        <taxon>Metazoa</taxon>
        <taxon>Chordata</taxon>
        <taxon>Tunicata</taxon>
        <taxon>Appendicularia</taxon>
        <taxon>Copelata</taxon>
        <taxon>Oikopleuridae</taxon>
        <taxon>Oikopleura</taxon>
    </lineage>
</organism>
<evidence type="ECO:0000256" key="5">
    <source>
        <dbReference type="SAM" id="MobiDB-lite"/>
    </source>
</evidence>
<feature type="region of interest" description="Disordered" evidence="5">
    <location>
        <begin position="926"/>
        <end position="952"/>
    </location>
</feature>
<dbReference type="SUPFAM" id="SSF56436">
    <property type="entry name" value="C-type lectin-like"/>
    <property type="match status" value="1"/>
</dbReference>
<keyword evidence="8" id="KW-1185">Reference proteome</keyword>
<evidence type="ECO:0000256" key="4">
    <source>
        <dbReference type="ARBA" id="ARBA00022840"/>
    </source>
</evidence>
<dbReference type="PANTHER" id="PTHR24348:SF22">
    <property type="entry name" value="NON-SPECIFIC SERINE_THREONINE PROTEIN KINASE"/>
    <property type="match status" value="1"/>
</dbReference>
<evidence type="ECO:0000256" key="2">
    <source>
        <dbReference type="ARBA" id="ARBA00022741"/>
    </source>
</evidence>
<protein>
    <submittedName>
        <fullName evidence="7">Oidioi.mRNA.OKI2018_I69.chr1.g1718.t1.cds</fullName>
    </submittedName>
</protein>
<dbReference type="Gene3D" id="1.10.510.10">
    <property type="entry name" value="Transferase(Phosphotransferase) domain 1"/>
    <property type="match status" value="1"/>
</dbReference>
<evidence type="ECO:0000259" key="6">
    <source>
        <dbReference type="PROSITE" id="PS50011"/>
    </source>
</evidence>